<proteinExistence type="inferred from homology"/>
<dbReference type="Pfam" id="PF00043">
    <property type="entry name" value="GST_C"/>
    <property type="match status" value="1"/>
</dbReference>
<feature type="transmembrane region" description="Helical" evidence="4">
    <location>
        <begin position="55"/>
        <end position="77"/>
    </location>
</feature>
<feature type="compositionally biased region" description="Basic and acidic residues" evidence="3">
    <location>
        <begin position="877"/>
        <end position="890"/>
    </location>
</feature>
<dbReference type="InterPro" id="IPR036282">
    <property type="entry name" value="Glutathione-S-Trfase_C_sf"/>
</dbReference>
<dbReference type="EMBL" id="PVEM01000004">
    <property type="protein sequence ID" value="PTD08733.1"/>
    <property type="molecule type" value="Genomic_DNA"/>
</dbReference>
<dbReference type="CDD" id="cd03053">
    <property type="entry name" value="GST_N_Phi"/>
    <property type="match status" value="1"/>
</dbReference>
<evidence type="ECO:0000259" key="5">
    <source>
        <dbReference type="PROSITE" id="PS50404"/>
    </source>
</evidence>
<dbReference type="Gene3D" id="3.40.30.10">
    <property type="entry name" value="Glutaredoxin"/>
    <property type="match status" value="1"/>
</dbReference>
<evidence type="ECO:0000256" key="1">
    <source>
        <dbReference type="ARBA" id="ARBA00010128"/>
    </source>
</evidence>
<dbReference type="SFLD" id="SFLDS00019">
    <property type="entry name" value="Glutathione_Transferase_(cytos"/>
    <property type="match status" value="1"/>
</dbReference>
<dbReference type="Gene3D" id="1.20.1050.10">
    <property type="match status" value="1"/>
</dbReference>
<dbReference type="GO" id="GO:0016740">
    <property type="term" value="F:transferase activity"/>
    <property type="evidence" value="ECO:0007669"/>
    <property type="project" value="UniProtKB-KW"/>
</dbReference>
<dbReference type="InterPro" id="IPR004045">
    <property type="entry name" value="Glutathione_S-Trfase_N"/>
</dbReference>
<feature type="transmembrane region" description="Helical" evidence="4">
    <location>
        <begin position="130"/>
        <end position="148"/>
    </location>
</feature>
<feature type="domain" description="GST C-terminal" evidence="6">
    <location>
        <begin position="420"/>
        <end position="571"/>
    </location>
</feature>
<feature type="transmembrane region" description="Helical" evidence="4">
    <location>
        <begin position="20"/>
        <end position="43"/>
    </location>
</feature>
<comment type="caution">
    <text evidence="7">The sequence shown here is derived from an EMBL/GenBank/DDBJ whole genome shotgun (WGS) entry which is preliminary data.</text>
</comment>
<evidence type="ECO:0000313" key="7">
    <source>
        <dbReference type="EMBL" id="PTD08733.1"/>
    </source>
</evidence>
<feature type="transmembrane region" description="Helical" evidence="4">
    <location>
        <begin position="648"/>
        <end position="665"/>
    </location>
</feature>
<feature type="transmembrane region" description="Helical" evidence="4">
    <location>
        <begin position="89"/>
        <end position="110"/>
    </location>
</feature>
<dbReference type="AlphaFoldDB" id="A0A2T4GYU1"/>
<feature type="region of interest" description="Disordered" evidence="3">
    <location>
        <begin position="823"/>
        <end position="896"/>
    </location>
</feature>
<dbReference type="InterPro" id="IPR004046">
    <property type="entry name" value="GST_C"/>
</dbReference>
<feature type="transmembrane region" description="Helical" evidence="4">
    <location>
        <begin position="539"/>
        <end position="558"/>
    </location>
</feature>
<dbReference type="GO" id="GO:0009636">
    <property type="term" value="P:response to toxic substance"/>
    <property type="evidence" value="ECO:0007669"/>
    <property type="project" value="UniProtKB-ARBA"/>
</dbReference>
<evidence type="ECO:0000256" key="2">
    <source>
        <dbReference type="ARBA" id="ARBA00022679"/>
    </source>
</evidence>
<dbReference type="InterPro" id="IPR036249">
    <property type="entry name" value="Thioredoxin-like_sf"/>
</dbReference>
<gene>
    <name evidence="7" type="ORF">FCULG_00011009</name>
</gene>
<evidence type="ECO:0000313" key="8">
    <source>
        <dbReference type="Proteomes" id="UP000241587"/>
    </source>
</evidence>
<dbReference type="Pfam" id="PF02798">
    <property type="entry name" value="GST_N"/>
    <property type="match status" value="1"/>
</dbReference>
<feature type="transmembrane region" description="Helical" evidence="4">
    <location>
        <begin position="685"/>
        <end position="704"/>
    </location>
</feature>
<dbReference type="InterPro" id="IPR010987">
    <property type="entry name" value="Glutathione-S-Trfase_C-like"/>
</dbReference>
<name>A0A2T4GYU1_FUSCU</name>
<feature type="domain" description="GST N-terminal" evidence="5">
    <location>
        <begin position="327"/>
        <end position="411"/>
    </location>
</feature>
<keyword evidence="4" id="KW-1133">Transmembrane helix</keyword>
<dbReference type="Proteomes" id="UP000241587">
    <property type="component" value="Unassembled WGS sequence"/>
</dbReference>
<dbReference type="PANTHER" id="PTHR35179">
    <property type="entry name" value="PROTEIN CBG02620"/>
    <property type="match status" value="1"/>
</dbReference>
<organism evidence="7 8">
    <name type="scientific">Fusarium culmorum</name>
    <dbReference type="NCBI Taxonomy" id="5516"/>
    <lineage>
        <taxon>Eukaryota</taxon>
        <taxon>Fungi</taxon>
        <taxon>Dikarya</taxon>
        <taxon>Ascomycota</taxon>
        <taxon>Pezizomycotina</taxon>
        <taxon>Sordariomycetes</taxon>
        <taxon>Hypocreomycetidae</taxon>
        <taxon>Hypocreales</taxon>
        <taxon>Nectriaceae</taxon>
        <taxon>Fusarium</taxon>
    </lineage>
</organism>
<protein>
    <submittedName>
        <fullName evidence="7">Glutathione S-transferase</fullName>
    </submittedName>
</protein>
<dbReference type="PROSITE" id="PS50405">
    <property type="entry name" value="GST_CTER"/>
    <property type="match status" value="1"/>
</dbReference>
<reference evidence="7 8" key="1">
    <citation type="submission" date="2018-02" db="EMBL/GenBank/DDBJ databases">
        <title>Fusarium culmorum secondary metabolites in fungal-bacterial-plant interactions.</title>
        <authorList>
            <person name="Schmidt R."/>
        </authorList>
    </citation>
    <scope>NUCLEOTIDE SEQUENCE [LARGE SCALE GENOMIC DNA]</scope>
    <source>
        <strain evidence="7 8">PV</strain>
    </source>
</reference>
<dbReference type="OrthoDB" id="3205825at2759"/>
<evidence type="ECO:0000256" key="4">
    <source>
        <dbReference type="SAM" id="Phobius"/>
    </source>
</evidence>
<dbReference type="SFLD" id="SFLDG00358">
    <property type="entry name" value="Main_(cytGST)"/>
    <property type="match status" value="1"/>
</dbReference>
<keyword evidence="4" id="KW-0812">Transmembrane</keyword>
<feature type="transmembrane region" description="Helical" evidence="4">
    <location>
        <begin position="168"/>
        <end position="186"/>
    </location>
</feature>
<feature type="transmembrane region" description="Helical" evidence="4">
    <location>
        <begin position="725"/>
        <end position="744"/>
    </location>
</feature>
<evidence type="ECO:0000259" key="6">
    <source>
        <dbReference type="PROSITE" id="PS50405"/>
    </source>
</evidence>
<dbReference type="SUPFAM" id="SSF47616">
    <property type="entry name" value="GST C-terminal domain-like"/>
    <property type="match status" value="1"/>
</dbReference>
<feature type="transmembrane region" description="Helical" evidence="4">
    <location>
        <begin position="579"/>
        <end position="601"/>
    </location>
</feature>
<comment type="similarity">
    <text evidence="1">Belongs to the GST superfamily. Phi family.</text>
</comment>
<keyword evidence="2 7" id="KW-0808">Transferase</keyword>
<dbReference type="PANTHER" id="PTHR35179:SF1">
    <property type="entry name" value="INTEGRAL MEMBRANE PROTEIN"/>
    <property type="match status" value="1"/>
</dbReference>
<keyword evidence="8" id="KW-1185">Reference proteome</keyword>
<evidence type="ECO:0000256" key="3">
    <source>
        <dbReference type="SAM" id="MobiDB-lite"/>
    </source>
</evidence>
<feature type="compositionally biased region" description="Basic and acidic residues" evidence="3">
    <location>
        <begin position="845"/>
        <end position="862"/>
    </location>
</feature>
<dbReference type="PROSITE" id="PS50404">
    <property type="entry name" value="GST_NTER"/>
    <property type="match status" value="1"/>
</dbReference>
<sequence length="896" mass="101830">MAGFLIPPWYKSEKPGDLEINIVSIIFGCSLGATMFTAAMAVQQTCSAYRRGRHFSAYIIMCWLDWIGCNVMGTVTYCWLRGISPPSFWVFFFIIVAWSMQIQFTLQIIINRISLLLANKRNINRVKWGVAFIASLINISGFCIWIPARLQISPLYKDINIVWDRTEKAIFLIVDLALNVYFIYLVRSRLIKYGLTKYNKLFYFNVAMEVISVSLDIVLMGATFLPSPVVYVQFHQLVYLLKLYIEMNVASLLGHIVRDSQQQNARPSTNRFARNDLEHSSGARMTTSISSNHITHVRLADQSDDTIYMSRPRQEDGIVKKTETTVVFNRLYGYGPSTCTLRVRTVLEEKGLEYELITVDVFGGEHKTDEYAAKFHPFNKIPVLIDEEAGVRVFESRAIAHYLAAKYHGQGIELSPPETDLKAYAAFQQALSLESSYFDPNVSSIAVQEVFNPYKGLGPANKEIVNGNLKDLDAALIGYERILSKQKYLAGDNVTLADLFHLPYGQLTESLGLGELLPKYPAVEKWWNGLKERESWKKINVASVALGFSLGFGFLTVWEAMKQTRRNRSPLRSTYIYMIWGEIIANLGIGILGYLFLNGIIQPGVPIFFFILFFWVFEIQLLFQIIINRISIIAESRQTIWRLKWGTAFVTTLINIAVFCIFIPAHVDPPLETFVTINKYWDRTSKILICIIDAALNWYFLHIVKERLLKESHLTKYQPLVSFNSKLMVVSVAMDILLIGLMSLPNQTVFIQFHPVVYLVKLNIEMSMASMITHLAKKKMTDELYPSLSYSTTPKIHNSKNGTHDKAPGYGVSIEMTHKSKVGSTAKASFDDDSDVPETANGIHRRIDVKIETEPVQHERKGSKFGPVEVELPSPRSEGRPKRSRYEQIERGQGGA</sequence>
<dbReference type="InterPro" id="IPR040079">
    <property type="entry name" value="Glutathione_S-Trfase"/>
</dbReference>
<accession>A0A2T4GYU1</accession>
<dbReference type="SUPFAM" id="SSF52833">
    <property type="entry name" value="Thioredoxin-like"/>
    <property type="match status" value="1"/>
</dbReference>
<feature type="transmembrane region" description="Helical" evidence="4">
    <location>
        <begin position="607"/>
        <end position="627"/>
    </location>
</feature>
<keyword evidence="4" id="KW-0472">Membrane</keyword>
<feature type="transmembrane region" description="Helical" evidence="4">
    <location>
        <begin position="206"/>
        <end position="225"/>
    </location>
</feature>
<dbReference type="FunFam" id="1.20.1050.10:FF:000004">
    <property type="entry name" value="Glutathione S-transferase F2"/>
    <property type="match status" value="1"/>
</dbReference>